<organism evidence="3">
    <name type="scientific">Desulfobacca acetoxidans</name>
    <dbReference type="NCBI Taxonomy" id="60893"/>
    <lineage>
        <taxon>Bacteria</taxon>
        <taxon>Pseudomonadati</taxon>
        <taxon>Thermodesulfobacteriota</taxon>
        <taxon>Desulfobaccia</taxon>
        <taxon>Desulfobaccales</taxon>
        <taxon>Desulfobaccaceae</taxon>
        <taxon>Desulfobacca</taxon>
    </lineage>
</organism>
<comment type="caution">
    <text evidence="3">The sequence shown here is derived from an EMBL/GenBank/DDBJ whole genome shotgun (WGS) entry which is preliminary data.</text>
</comment>
<sequence>MSQKSFLVLVALILLPAVWPVPSPGAGPEPRAEAAGNPGLQGEPTQKDTPNYQDYALLIAGLKGRQGPLSLEEGKPSWVNHARVMNQSWANFEKRQLSAMREWAARELTPAEGHPVFYPFSGPDFVNMFTLFPRAPTYIMVSLEPVGNLPDFGKAGGDNFFPSLQRSLYDLLQLTFFITPKLRASLGTRDLKGVLPVLLFFMAREGLQVREVNYWVMNSEGTVAETPATAAPTAAAAGDIPGLRLVFKRPGAAETQTLYYVRFNLHNNSFERNQQLVSFLEKFAPFTTFSKAASYLMHKPYFSAVRRFILEKSAAVLQSDSAIPLHYFDRAVWDLRFYGTYKGPIALFSNCYQKDLAEIYHKGQDIRPLPFGICYRHRPRTSNLMFAIKRPGWPPTVPAEIKI</sequence>
<keyword evidence="2" id="KW-0732">Signal</keyword>
<evidence type="ECO:0000256" key="1">
    <source>
        <dbReference type="SAM" id="MobiDB-lite"/>
    </source>
</evidence>
<feature type="signal peptide" evidence="2">
    <location>
        <begin position="1"/>
        <end position="26"/>
    </location>
</feature>
<evidence type="ECO:0000256" key="2">
    <source>
        <dbReference type="SAM" id="SignalP"/>
    </source>
</evidence>
<dbReference type="EMBL" id="DTMF01000155">
    <property type="protein sequence ID" value="HGF33958.1"/>
    <property type="molecule type" value="Genomic_DNA"/>
</dbReference>
<dbReference type="AlphaFoldDB" id="A0A7C3UXG4"/>
<gene>
    <name evidence="3" type="ORF">ENW96_06150</name>
</gene>
<proteinExistence type="predicted"/>
<accession>A0A7C3UXG4</accession>
<feature type="compositionally biased region" description="Low complexity" evidence="1">
    <location>
        <begin position="28"/>
        <end position="38"/>
    </location>
</feature>
<reference evidence="3" key="1">
    <citation type="journal article" date="2020" name="mSystems">
        <title>Genome- and Community-Level Interaction Insights into Carbon Utilization and Element Cycling Functions of Hydrothermarchaeota in Hydrothermal Sediment.</title>
        <authorList>
            <person name="Zhou Z."/>
            <person name="Liu Y."/>
            <person name="Xu W."/>
            <person name="Pan J."/>
            <person name="Luo Z.H."/>
            <person name="Li M."/>
        </authorList>
    </citation>
    <scope>NUCLEOTIDE SEQUENCE [LARGE SCALE GENOMIC DNA]</scope>
    <source>
        <strain evidence="3">SpSt-897</strain>
    </source>
</reference>
<feature type="region of interest" description="Disordered" evidence="1">
    <location>
        <begin position="24"/>
        <end position="49"/>
    </location>
</feature>
<feature type="chain" id="PRO_5028005037" evidence="2">
    <location>
        <begin position="27"/>
        <end position="403"/>
    </location>
</feature>
<name>A0A7C3UXG4_9BACT</name>
<evidence type="ECO:0000313" key="3">
    <source>
        <dbReference type="EMBL" id="HGF33958.1"/>
    </source>
</evidence>
<protein>
    <submittedName>
        <fullName evidence="3">Uncharacterized protein</fullName>
    </submittedName>
</protein>